<accession>A0A080MBZ7</accession>
<evidence type="ECO:0000313" key="3">
    <source>
        <dbReference type="Proteomes" id="UP000021315"/>
    </source>
</evidence>
<dbReference type="RefSeq" id="WP_046535643.1">
    <property type="nucleotide sequence ID" value="NZ_JDST02000012.1"/>
</dbReference>
<dbReference type="STRING" id="1453999.AW06_000652"/>
<gene>
    <name evidence="2" type="ORF">AW06_000652</name>
</gene>
<protein>
    <submittedName>
        <fullName evidence="2">Uncharacterized protein</fullName>
    </submittedName>
</protein>
<sequence>MKSRSMISRGCFSAFKLRVIVFVSIFMGMLTVASAQPAGDITKEEMALIPPYCPYAQLFPKHNTSERLQWEARLGREGFQAIHHYCWGQINLQRALRSRTSASERKFLLKTVVADYQFVIRHVDGHARDFVLLPEILTRKGEAELLRSDFQDANISFARARAIKPDYWPAYSAWAEFLIRSGQKVAAKQLVKSGLEYSPGARVLRDQYQSLGGDLSDIKPIRKPPPPESIAEESKESKQTGEEIPEINSADPPSEGSPQH</sequence>
<reference evidence="2" key="1">
    <citation type="submission" date="2014-02" db="EMBL/GenBank/DDBJ databases">
        <title>Expanding our view of genomic diversity in Candidatus Accumulibacter clades.</title>
        <authorList>
            <person name="Skennerton C.T."/>
            <person name="Barr J.J."/>
            <person name="Slater F.R."/>
            <person name="Bond P.L."/>
            <person name="Tyson G.W."/>
        </authorList>
    </citation>
    <scope>NUCLEOTIDE SEQUENCE [LARGE SCALE GENOMIC DNA]</scope>
</reference>
<keyword evidence="3" id="KW-1185">Reference proteome</keyword>
<dbReference type="Proteomes" id="UP000021315">
    <property type="component" value="Unassembled WGS sequence"/>
</dbReference>
<dbReference type="Gene3D" id="1.25.40.10">
    <property type="entry name" value="Tetratricopeptide repeat domain"/>
    <property type="match status" value="1"/>
</dbReference>
<dbReference type="SUPFAM" id="SSF48452">
    <property type="entry name" value="TPR-like"/>
    <property type="match status" value="1"/>
</dbReference>
<name>A0A080MBZ7_9PROT</name>
<feature type="region of interest" description="Disordered" evidence="1">
    <location>
        <begin position="213"/>
        <end position="260"/>
    </location>
</feature>
<feature type="compositionally biased region" description="Basic and acidic residues" evidence="1">
    <location>
        <begin position="232"/>
        <end position="241"/>
    </location>
</feature>
<evidence type="ECO:0000313" key="2">
    <source>
        <dbReference type="EMBL" id="KFB77980.1"/>
    </source>
</evidence>
<organism evidence="2 3">
    <name type="scientific">Candidatus Accumulibacter cognatus</name>
    <dbReference type="NCBI Taxonomy" id="2954383"/>
    <lineage>
        <taxon>Bacteria</taxon>
        <taxon>Pseudomonadati</taxon>
        <taxon>Pseudomonadota</taxon>
        <taxon>Betaproteobacteria</taxon>
        <taxon>Candidatus Accumulibacter</taxon>
    </lineage>
</organism>
<dbReference type="AlphaFoldDB" id="A0A080MBZ7"/>
<proteinExistence type="predicted"/>
<comment type="caution">
    <text evidence="2">The sequence shown here is derived from an EMBL/GenBank/DDBJ whole genome shotgun (WGS) entry which is preliminary data.</text>
</comment>
<dbReference type="EMBL" id="JDST02000012">
    <property type="protein sequence ID" value="KFB77980.1"/>
    <property type="molecule type" value="Genomic_DNA"/>
</dbReference>
<evidence type="ECO:0000256" key="1">
    <source>
        <dbReference type="SAM" id="MobiDB-lite"/>
    </source>
</evidence>
<dbReference type="InterPro" id="IPR011990">
    <property type="entry name" value="TPR-like_helical_dom_sf"/>
</dbReference>